<sequence>MSSLSLLLTRRTTLTLASRAGSRLFVARAMNSSSAQPKKDYFNATSDDTNMHDQFQILEGLLEDNLNKADKNRQALKRLVPMAVDATDGETDGHVQDELREIQVLLEEVAVSKEEIKERLAKLHVQMEEAQKIFAVDSPDGEVDGHIEEEMEEIKHIIDDAAEHEDKDKIEYQHKMEDAVRKDRARDPEHDW</sequence>
<organism evidence="2 3">
    <name type="scientific">Seminavis robusta</name>
    <dbReference type="NCBI Taxonomy" id="568900"/>
    <lineage>
        <taxon>Eukaryota</taxon>
        <taxon>Sar</taxon>
        <taxon>Stramenopiles</taxon>
        <taxon>Ochrophyta</taxon>
        <taxon>Bacillariophyta</taxon>
        <taxon>Bacillariophyceae</taxon>
        <taxon>Bacillariophycidae</taxon>
        <taxon>Naviculales</taxon>
        <taxon>Naviculaceae</taxon>
        <taxon>Seminavis</taxon>
    </lineage>
</organism>
<comment type="caution">
    <text evidence="2">The sequence shown here is derived from an EMBL/GenBank/DDBJ whole genome shotgun (WGS) entry which is preliminary data.</text>
</comment>
<name>A0A9N8HC41_9STRA</name>
<proteinExistence type="predicted"/>
<accession>A0A9N8HC41</accession>
<dbReference type="EMBL" id="CAICTM010000302">
    <property type="protein sequence ID" value="CAB9507372.1"/>
    <property type="molecule type" value="Genomic_DNA"/>
</dbReference>
<gene>
    <name evidence="2" type="ORF">SEMRO_303_G112450.1</name>
</gene>
<protein>
    <submittedName>
        <fullName evidence="2">Uncharacterized protein</fullName>
    </submittedName>
</protein>
<keyword evidence="3" id="KW-1185">Reference proteome</keyword>
<evidence type="ECO:0000313" key="2">
    <source>
        <dbReference type="EMBL" id="CAB9507372.1"/>
    </source>
</evidence>
<feature type="region of interest" description="Disordered" evidence="1">
    <location>
        <begin position="162"/>
        <end position="192"/>
    </location>
</feature>
<evidence type="ECO:0000313" key="3">
    <source>
        <dbReference type="Proteomes" id="UP001153069"/>
    </source>
</evidence>
<dbReference type="Proteomes" id="UP001153069">
    <property type="component" value="Unassembled WGS sequence"/>
</dbReference>
<evidence type="ECO:0000256" key="1">
    <source>
        <dbReference type="SAM" id="MobiDB-lite"/>
    </source>
</evidence>
<reference evidence="2" key="1">
    <citation type="submission" date="2020-06" db="EMBL/GenBank/DDBJ databases">
        <authorList>
            <consortium name="Plant Systems Biology data submission"/>
        </authorList>
    </citation>
    <scope>NUCLEOTIDE SEQUENCE</scope>
    <source>
        <strain evidence="2">D6</strain>
    </source>
</reference>
<dbReference type="AlphaFoldDB" id="A0A9N8HC41"/>